<dbReference type="InterPro" id="IPR024442">
    <property type="entry name" value="Transposase_Zn_ribbon"/>
</dbReference>
<evidence type="ECO:0000313" key="2">
    <source>
        <dbReference type="EMBL" id="SNX60614.1"/>
    </source>
</evidence>
<sequence length="297" mass="33796">MKGKELNLLDWQKHYGTEEACAQALFQQRWPEGFRCPHCGYDHGYAITTRHNWECSCCHKQTSLTAGTLFHSTNLPLVKWFWAIYLLSSDKGGISALRLSKQINVSWITASRMLRKIRIAMGHRDSIYRLEELIEIDDALIGGRQTGGKRGRGAERKTPILVAVENRGKRAGFIAMQQVSGINREAVSQFVKRHLLPDQGVRSDALPSLAEIGKTQNHDARVTPPHKAGEWLPWVHVAIGNLKAFLLGTYHGVTSKYLQEYLNEFCYRFNRRAWEAQLSSRLLNACLTHTQVKLKMV</sequence>
<organism evidence="2 3">
    <name type="scientific">Nitrosomonas ureae</name>
    <dbReference type="NCBI Taxonomy" id="44577"/>
    <lineage>
        <taxon>Bacteria</taxon>
        <taxon>Pseudomonadati</taxon>
        <taxon>Pseudomonadota</taxon>
        <taxon>Betaproteobacteria</taxon>
        <taxon>Nitrosomonadales</taxon>
        <taxon>Nitrosomonadaceae</taxon>
        <taxon>Nitrosomonas</taxon>
    </lineage>
</organism>
<accession>A0A285BZ75</accession>
<dbReference type="Proteomes" id="UP000242498">
    <property type="component" value="Chromosome I"/>
</dbReference>
<name>A0A285BZ75_9PROT</name>
<evidence type="ECO:0000259" key="1">
    <source>
        <dbReference type="SMART" id="SM01126"/>
    </source>
</evidence>
<dbReference type="Pfam" id="PF12760">
    <property type="entry name" value="Zn_ribbon_IS1595"/>
    <property type="match status" value="1"/>
</dbReference>
<dbReference type="NCBIfam" id="NF033547">
    <property type="entry name" value="transpos_IS1595"/>
    <property type="match status" value="1"/>
</dbReference>
<protein>
    <submittedName>
        <fullName evidence="2">Transposase zinc-ribbon domain-containing protein</fullName>
    </submittedName>
</protein>
<dbReference type="EMBL" id="LT907782">
    <property type="protein sequence ID" value="SNX60614.1"/>
    <property type="molecule type" value="Genomic_DNA"/>
</dbReference>
<reference evidence="2 3" key="1">
    <citation type="submission" date="2017-08" db="EMBL/GenBank/DDBJ databases">
        <authorList>
            <person name="de Groot N.N."/>
        </authorList>
    </citation>
    <scope>NUCLEOTIDE SEQUENCE [LARGE SCALE GENOMIC DNA]</scope>
    <source>
        <strain evidence="2 3">Nm15</strain>
    </source>
</reference>
<feature type="domain" description="ISXO2-like transposase" evidence="1">
    <location>
        <begin position="129"/>
        <end position="270"/>
    </location>
</feature>
<dbReference type="InterPro" id="IPR024445">
    <property type="entry name" value="Tnp_ISXO2-like"/>
</dbReference>
<dbReference type="AlphaFoldDB" id="A0A285BZ75"/>
<dbReference type="RefSeq" id="WP_096293229.1">
    <property type="nucleotide sequence ID" value="NZ_LT907782.1"/>
</dbReference>
<proteinExistence type="predicted"/>
<dbReference type="Pfam" id="PF12762">
    <property type="entry name" value="DDE_Tnp_IS1595"/>
    <property type="match status" value="1"/>
</dbReference>
<evidence type="ECO:0000313" key="3">
    <source>
        <dbReference type="Proteomes" id="UP000242498"/>
    </source>
</evidence>
<gene>
    <name evidence="2" type="ORF">SAMN06296273_2079</name>
</gene>
<dbReference type="OrthoDB" id="5365332at2"/>
<dbReference type="SMART" id="SM01126">
    <property type="entry name" value="DDE_Tnp_IS1595"/>
    <property type="match status" value="1"/>
</dbReference>